<dbReference type="GO" id="GO:0004445">
    <property type="term" value="F:inositol-polyphosphate 5-phosphatase activity"/>
    <property type="evidence" value="ECO:0007669"/>
    <property type="project" value="InterPro"/>
</dbReference>
<dbReference type="InterPro" id="IPR045849">
    <property type="entry name" value="IP5P_plant"/>
</dbReference>
<evidence type="ECO:0000259" key="3">
    <source>
        <dbReference type="SMART" id="SM00128"/>
    </source>
</evidence>
<protein>
    <recommendedName>
        <fullName evidence="3">Inositol polyphosphate-related phosphatase domain-containing protein</fullName>
    </recommendedName>
</protein>
<dbReference type="GO" id="GO:0034485">
    <property type="term" value="F:phosphatidylinositol-3,4,5-trisphosphate 5-phosphatase activity"/>
    <property type="evidence" value="ECO:0007669"/>
    <property type="project" value="TreeGrafter"/>
</dbReference>
<dbReference type="OMA" id="VWANNEY"/>
<accession>A0A068UL10</accession>
<name>A0A068UL10_COFCA</name>
<dbReference type="InterPro" id="IPR036691">
    <property type="entry name" value="Endo/exonu/phosph_ase_sf"/>
</dbReference>
<dbReference type="STRING" id="49390.A0A068UL10"/>
<dbReference type="PANTHER" id="PTHR45666:SF15">
    <property type="entry name" value="TYPE I INOSITOL POLYPHOSPHATE 5-PHOSPHATASE 8"/>
    <property type="match status" value="1"/>
</dbReference>
<dbReference type="AlphaFoldDB" id="A0A068UL10"/>
<evidence type="ECO:0000313" key="5">
    <source>
        <dbReference type="Proteomes" id="UP000295252"/>
    </source>
</evidence>
<reference evidence="5" key="1">
    <citation type="journal article" date="2014" name="Science">
        <title>The coffee genome provides insight into the convergent evolution of caffeine biosynthesis.</title>
        <authorList>
            <person name="Denoeud F."/>
            <person name="Carretero-Paulet L."/>
            <person name="Dereeper A."/>
            <person name="Droc G."/>
            <person name="Guyot R."/>
            <person name="Pietrella M."/>
            <person name="Zheng C."/>
            <person name="Alberti A."/>
            <person name="Anthony F."/>
            <person name="Aprea G."/>
            <person name="Aury J.M."/>
            <person name="Bento P."/>
            <person name="Bernard M."/>
            <person name="Bocs S."/>
            <person name="Campa C."/>
            <person name="Cenci A."/>
            <person name="Combes M.C."/>
            <person name="Crouzillat D."/>
            <person name="Da Silva C."/>
            <person name="Daddiego L."/>
            <person name="De Bellis F."/>
            <person name="Dussert S."/>
            <person name="Garsmeur O."/>
            <person name="Gayraud T."/>
            <person name="Guignon V."/>
            <person name="Jahn K."/>
            <person name="Jamilloux V."/>
            <person name="Joet T."/>
            <person name="Labadie K."/>
            <person name="Lan T."/>
            <person name="Leclercq J."/>
            <person name="Lepelley M."/>
            <person name="Leroy T."/>
            <person name="Li L.T."/>
            <person name="Librado P."/>
            <person name="Lopez L."/>
            <person name="Munoz A."/>
            <person name="Noel B."/>
            <person name="Pallavicini A."/>
            <person name="Perrotta G."/>
            <person name="Poncet V."/>
            <person name="Pot D."/>
            <person name="Priyono X."/>
            <person name="Rigoreau M."/>
            <person name="Rouard M."/>
            <person name="Rozas J."/>
            <person name="Tranchant-Dubreuil C."/>
            <person name="VanBuren R."/>
            <person name="Zhang Q."/>
            <person name="Andrade A.C."/>
            <person name="Argout X."/>
            <person name="Bertrand B."/>
            <person name="de Kochko A."/>
            <person name="Graziosi G."/>
            <person name="Henry R.J."/>
            <person name="Jayarama X."/>
            <person name="Ming R."/>
            <person name="Nagai C."/>
            <person name="Rounsley S."/>
            <person name="Sankoff D."/>
            <person name="Giuliano G."/>
            <person name="Albert V.A."/>
            <person name="Wincker P."/>
            <person name="Lashermes P."/>
        </authorList>
    </citation>
    <scope>NUCLEOTIDE SEQUENCE [LARGE SCALE GENOMIC DNA]</scope>
    <source>
        <strain evidence="5">cv. DH200-94</strain>
    </source>
</reference>
<sequence>MFVGTWNVGGKPAEVGVDLKDWTQAHNIPPDLYIFGFQEIVPLNAANVLVKLSNKQMVGILLCVWVRAEIYQQVTNLKVSCVGTAIMGYMGNKGSVSISMTLYHTSFCFVCTHLASGEKENDRIHDYLSCVRQISIRYSSFSAIFLMFLVGWELVIVRCCNIFWVGDLNYRLASGYDDTPELLKKHEWQWQEGQIHFAPTYKHLINSDHYKCIKKGEPSTENKARILEDCDRILWRGKGMKQIIYARAESRFSDHRPVYFIFSSEIDT</sequence>
<dbReference type="PANTHER" id="PTHR45666">
    <property type="entry name" value="TYPE IV INOSITOL POLYPHOSPHATE 5-PHOSPHATASE 9"/>
    <property type="match status" value="1"/>
</dbReference>
<comment type="similarity">
    <text evidence="1">Belongs to the inositol polyphosphate 5-phosphatase family.</text>
</comment>
<dbReference type="GO" id="GO:0004439">
    <property type="term" value="F:phosphatidylinositol-4,5-bisphosphate 5-phosphatase activity"/>
    <property type="evidence" value="ECO:0007669"/>
    <property type="project" value="TreeGrafter"/>
</dbReference>
<dbReference type="Gramene" id="CDP09002">
    <property type="protein sequence ID" value="CDP09002"/>
    <property type="gene ID" value="GSCOC_T00028165001"/>
</dbReference>
<dbReference type="InterPro" id="IPR000300">
    <property type="entry name" value="IPPc"/>
</dbReference>
<keyword evidence="5" id="KW-1185">Reference proteome</keyword>
<feature type="domain" description="Inositol polyphosphate-related phosphatase" evidence="3">
    <location>
        <begin position="1"/>
        <end position="267"/>
    </location>
</feature>
<dbReference type="Pfam" id="PF22669">
    <property type="entry name" value="Exo_endo_phos2"/>
    <property type="match status" value="1"/>
</dbReference>
<proteinExistence type="inferred from homology"/>
<dbReference type="EMBL" id="HG739120">
    <property type="protein sequence ID" value="CDP09002.1"/>
    <property type="molecule type" value="Genomic_DNA"/>
</dbReference>
<dbReference type="SUPFAM" id="SSF56219">
    <property type="entry name" value="DNase I-like"/>
    <property type="match status" value="1"/>
</dbReference>
<dbReference type="PhylomeDB" id="A0A068UL10"/>
<dbReference type="SMART" id="SM00128">
    <property type="entry name" value="IPPc"/>
    <property type="match status" value="1"/>
</dbReference>
<evidence type="ECO:0000256" key="1">
    <source>
        <dbReference type="ARBA" id="ARBA00010768"/>
    </source>
</evidence>
<evidence type="ECO:0000313" key="4">
    <source>
        <dbReference type="EMBL" id="CDP09002.1"/>
    </source>
</evidence>
<dbReference type="GO" id="GO:0046856">
    <property type="term" value="P:phosphatidylinositol dephosphorylation"/>
    <property type="evidence" value="ECO:0007669"/>
    <property type="project" value="InterPro"/>
</dbReference>
<evidence type="ECO:0000256" key="2">
    <source>
        <dbReference type="ARBA" id="ARBA00022801"/>
    </source>
</evidence>
<organism evidence="4 5">
    <name type="scientific">Coffea canephora</name>
    <name type="common">Robusta coffee</name>
    <dbReference type="NCBI Taxonomy" id="49390"/>
    <lineage>
        <taxon>Eukaryota</taxon>
        <taxon>Viridiplantae</taxon>
        <taxon>Streptophyta</taxon>
        <taxon>Embryophyta</taxon>
        <taxon>Tracheophyta</taxon>
        <taxon>Spermatophyta</taxon>
        <taxon>Magnoliopsida</taxon>
        <taxon>eudicotyledons</taxon>
        <taxon>Gunneridae</taxon>
        <taxon>Pentapetalae</taxon>
        <taxon>asterids</taxon>
        <taxon>lamiids</taxon>
        <taxon>Gentianales</taxon>
        <taxon>Rubiaceae</taxon>
        <taxon>Ixoroideae</taxon>
        <taxon>Gardenieae complex</taxon>
        <taxon>Bertiereae - Coffeeae clade</taxon>
        <taxon>Coffeeae</taxon>
        <taxon>Coffea</taxon>
    </lineage>
</organism>
<dbReference type="Proteomes" id="UP000295252">
    <property type="component" value="Chromosome I"/>
</dbReference>
<dbReference type="Gene3D" id="3.60.10.10">
    <property type="entry name" value="Endonuclease/exonuclease/phosphatase"/>
    <property type="match status" value="1"/>
</dbReference>
<dbReference type="InParanoid" id="A0A068UL10"/>
<gene>
    <name evidence="4" type="ORF">GSCOC_T00028165001</name>
</gene>
<keyword evidence="2" id="KW-0378">Hydrolase</keyword>